<dbReference type="AlphaFoldDB" id="A0A1H6WID5"/>
<keyword evidence="6" id="KW-1185">Reference proteome</keyword>
<evidence type="ECO:0000313" key="6">
    <source>
        <dbReference type="Proteomes" id="UP000199379"/>
    </source>
</evidence>
<evidence type="ECO:0000256" key="1">
    <source>
        <dbReference type="ARBA" id="ARBA00023125"/>
    </source>
</evidence>
<dbReference type="SUPFAM" id="SSF50249">
    <property type="entry name" value="Nucleic acid-binding proteins"/>
    <property type="match status" value="1"/>
</dbReference>
<keyword evidence="2" id="KW-0233">DNA recombination</keyword>
<protein>
    <recommendedName>
        <fullName evidence="3">Single-stranded DNA-binding protein</fullName>
    </recommendedName>
</protein>
<dbReference type="GO" id="GO:0006310">
    <property type="term" value="P:DNA recombination"/>
    <property type="evidence" value="ECO:0007669"/>
    <property type="project" value="UniProtKB-KW"/>
</dbReference>
<sequence>MNTFTFTGRVVADHDGVRQVGDNKVLNFRVASDVGFSNHKSTLWLSCALWNKRAEALAPMLSKGQFVAISGELSQREYEKDGQTRTALEVRVGEVDLGPKVQGGSQQPTSSGGQVDDEVPF</sequence>
<dbReference type="STRING" id="1227549.SAMN05444007_103369"/>
<dbReference type="Gene3D" id="2.40.50.140">
    <property type="entry name" value="Nucleic acid-binding proteins"/>
    <property type="match status" value="1"/>
</dbReference>
<dbReference type="GO" id="GO:0006260">
    <property type="term" value="P:DNA replication"/>
    <property type="evidence" value="ECO:0007669"/>
    <property type="project" value="InterPro"/>
</dbReference>
<name>A0A1H6WID5_9RHOB</name>
<dbReference type="PROSITE" id="PS50935">
    <property type="entry name" value="SSB"/>
    <property type="match status" value="1"/>
</dbReference>
<dbReference type="InterPro" id="IPR000424">
    <property type="entry name" value="Primosome_PriB/ssb"/>
</dbReference>
<accession>A0A1H6WID5</accession>
<dbReference type="InterPro" id="IPR011344">
    <property type="entry name" value="ssDNA-bd"/>
</dbReference>
<dbReference type="CDD" id="cd04496">
    <property type="entry name" value="SSB_OBF"/>
    <property type="match status" value="1"/>
</dbReference>
<dbReference type="Pfam" id="PF00436">
    <property type="entry name" value="SSB"/>
    <property type="match status" value="1"/>
</dbReference>
<dbReference type="EMBL" id="FNYD01000003">
    <property type="protein sequence ID" value="SEJ12125.1"/>
    <property type="molecule type" value="Genomic_DNA"/>
</dbReference>
<dbReference type="RefSeq" id="WP_177175405.1">
    <property type="nucleotide sequence ID" value="NZ_BMGV01000003.1"/>
</dbReference>
<feature type="region of interest" description="Disordered" evidence="4">
    <location>
        <begin position="93"/>
        <end position="121"/>
    </location>
</feature>
<evidence type="ECO:0000256" key="3">
    <source>
        <dbReference type="PIRNR" id="PIRNR002070"/>
    </source>
</evidence>
<dbReference type="PIRSF" id="PIRSF002070">
    <property type="entry name" value="SSB"/>
    <property type="match status" value="1"/>
</dbReference>
<evidence type="ECO:0000313" key="5">
    <source>
        <dbReference type="EMBL" id="SEJ12125.1"/>
    </source>
</evidence>
<feature type="compositionally biased region" description="Low complexity" evidence="4">
    <location>
        <begin position="102"/>
        <end position="114"/>
    </location>
</feature>
<dbReference type="InterPro" id="IPR012340">
    <property type="entry name" value="NA-bd_OB-fold"/>
</dbReference>
<organism evidence="5 6">
    <name type="scientific">Cribrihabitans marinus</name>
    <dbReference type="NCBI Taxonomy" id="1227549"/>
    <lineage>
        <taxon>Bacteria</taxon>
        <taxon>Pseudomonadati</taxon>
        <taxon>Pseudomonadota</taxon>
        <taxon>Alphaproteobacteria</taxon>
        <taxon>Rhodobacterales</taxon>
        <taxon>Paracoccaceae</taxon>
        <taxon>Cribrihabitans</taxon>
    </lineage>
</organism>
<evidence type="ECO:0000256" key="4">
    <source>
        <dbReference type="SAM" id="MobiDB-lite"/>
    </source>
</evidence>
<dbReference type="Proteomes" id="UP000199379">
    <property type="component" value="Unassembled WGS sequence"/>
</dbReference>
<dbReference type="GO" id="GO:0003697">
    <property type="term" value="F:single-stranded DNA binding"/>
    <property type="evidence" value="ECO:0007669"/>
    <property type="project" value="InterPro"/>
</dbReference>
<evidence type="ECO:0000256" key="2">
    <source>
        <dbReference type="ARBA" id="ARBA00023172"/>
    </source>
</evidence>
<reference evidence="5 6" key="1">
    <citation type="submission" date="2016-10" db="EMBL/GenBank/DDBJ databases">
        <authorList>
            <person name="de Groot N.N."/>
        </authorList>
    </citation>
    <scope>NUCLEOTIDE SEQUENCE [LARGE SCALE GENOMIC DNA]</scope>
    <source>
        <strain evidence="5 6">DSM 29340</strain>
    </source>
</reference>
<gene>
    <name evidence="5" type="ORF">SAMN05444007_103369</name>
</gene>
<proteinExistence type="predicted"/>
<keyword evidence="1 3" id="KW-0238">DNA-binding</keyword>